<evidence type="ECO:0000313" key="3">
    <source>
        <dbReference type="Proteomes" id="UP000034493"/>
    </source>
</evidence>
<evidence type="ECO:0000256" key="1">
    <source>
        <dbReference type="SAM" id="Phobius"/>
    </source>
</evidence>
<evidence type="ECO:0000313" key="2">
    <source>
        <dbReference type="EMBL" id="KKS04150.1"/>
    </source>
</evidence>
<dbReference type="AlphaFoldDB" id="A0A0G0VTH8"/>
<dbReference type="EMBL" id="LCBC01000009">
    <property type="protein sequence ID" value="KKS04150.1"/>
    <property type="molecule type" value="Genomic_DNA"/>
</dbReference>
<gene>
    <name evidence="2" type="ORF">UU56_C0009G0032</name>
</gene>
<accession>A0A0G0VTH8</accession>
<keyword evidence="1" id="KW-1133">Transmembrane helix</keyword>
<name>A0A0G0VTH8_9BACT</name>
<comment type="caution">
    <text evidence="2">The sequence shown here is derived from an EMBL/GenBank/DDBJ whole genome shotgun (WGS) entry which is preliminary data.</text>
</comment>
<keyword evidence="1" id="KW-0812">Transmembrane</keyword>
<protein>
    <submittedName>
        <fullName evidence="2">Uncharacterized protein</fullName>
    </submittedName>
</protein>
<organism evidence="2 3">
    <name type="scientific">Candidatus Curtissbacteria bacterium GW2011_GWA2_41_24</name>
    <dbReference type="NCBI Taxonomy" id="1618411"/>
    <lineage>
        <taxon>Bacteria</taxon>
        <taxon>Candidatus Curtissiibacteriota</taxon>
    </lineage>
</organism>
<dbReference type="Proteomes" id="UP000034493">
    <property type="component" value="Unassembled WGS sequence"/>
</dbReference>
<proteinExistence type="predicted"/>
<keyword evidence="1" id="KW-0472">Membrane</keyword>
<reference evidence="2 3" key="1">
    <citation type="journal article" date="2015" name="Nature">
        <title>rRNA introns, odd ribosomes, and small enigmatic genomes across a large radiation of phyla.</title>
        <authorList>
            <person name="Brown C.T."/>
            <person name="Hug L.A."/>
            <person name="Thomas B.C."/>
            <person name="Sharon I."/>
            <person name="Castelle C.J."/>
            <person name="Singh A."/>
            <person name="Wilkins M.J."/>
            <person name="Williams K.H."/>
            <person name="Banfield J.F."/>
        </authorList>
    </citation>
    <scope>NUCLEOTIDE SEQUENCE [LARGE SCALE GENOMIC DNA]</scope>
</reference>
<sequence>MPDYYFQQALLPIIIFVSLVLRKNFVIFLLFTFVFLFMNIHRAINYNTVINYKIKKDAVNFIINDSKGETFNVYYQLPLAHSTGYSSLFKLFEKLPQEGGKNLYIFEFKNSPDYLKYIYQKSFPKNKVEVGFDHFVKIVSVKNVN</sequence>
<feature type="transmembrane region" description="Helical" evidence="1">
    <location>
        <begin position="12"/>
        <end position="37"/>
    </location>
</feature>